<evidence type="ECO:0000259" key="12">
    <source>
        <dbReference type="PROSITE" id="PS51900"/>
    </source>
</evidence>
<reference evidence="13 14" key="1">
    <citation type="submission" date="2016-10" db="EMBL/GenBank/DDBJ databases">
        <authorList>
            <person name="Varghese N."/>
            <person name="Submissions S."/>
        </authorList>
    </citation>
    <scope>NUCLEOTIDE SEQUENCE [LARGE SCALE GENOMIC DNA]</scope>
    <source>
        <strain evidence="13 14">DSM 17997</strain>
    </source>
</reference>
<feature type="active site" evidence="10">
    <location>
        <position position="210"/>
    </location>
</feature>
<evidence type="ECO:0000256" key="4">
    <source>
        <dbReference type="ARBA" id="ARBA00022618"/>
    </source>
</evidence>
<dbReference type="SUPFAM" id="SSF56349">
    <property type="entry name" value="DNA breaking-rejoining enzymes"/>
    <property type="match status" value="1"/>
</dbReference>
<dbReference type="InterPro" id="IPR050090">
    <property type="entry name" value="Tyrosine_recombinase_XerCD"/>
</dbReference>
<comment type="similarity">
    <text evidence="10">Belongs to the 'phage' integrase family. XerC subfamily.</text>
</comment>
<keyword evidence="9 10" id="KW-0131">Cell cycle</keyword>
<feature type="active site" evidence="10">
    <location>
        <position position="186"/>
    </location>
</feature>
<evidence type="ECO:0000256" key="5">
    <source>
        <dbReference type="ARBA" id="ARBA00022829"/>
    </source>
</evidence>
<dbReference type="InterPro" id="IPR013762">
    <property type="entry name" value="Integrase-like_cat_sf"/>
</dbReference>
<evidence type="ECO:0000256" key="9">
    <source>
        <dbReference type="ARBA" id="ARBA00023306"/>
    </source>
</evidence>
<feature type="domain" description="Core-binding (CB)" evidence="12">
    <location>
        <begin position="38"/>
        <end position="125"/>
    </location>
</feature>
<comment type="subcellular location">
    <subcellularLocation>
        <location evidence="1 10">Cytoplasm</location>
    </subcellularLocation>
</comment>
<dbReference type="CDD" id="cd00798">
    <property type="entry name" value="INT_XerDC_C"/>
    <property type="match status" value="1"/>
</dbReference>
<comment type="caution">
    <text evidence="13">The sequence shown here is derived from an EMBL/GenBank/DDBJ whole genome shotgun (WGS) entry which is preliminary data.</text>
</comment>
<feature type="active site" evidence="10">
    <location>
        <position position="308"/>
    </location>
</feature>
<feature type="domain" description="Tyr recombinase" evidence="11">
    <location>
        <begin position="146"/>
        <end position="330"/>
    </location>
</feature>
<comment type="function">
    <text evidence="10">Site-specific tyrosine recombinase, which acts by catalyzing the cutting and rejoining of the recombining DNA molecules. The XerC-XerD complex is essential to convert dimers of the bacterial chromosome into monomers to permit their segregation at cell division. It also contributes to the segregational stability of plasmids.</text>
</comment>
<dbReference type="InterPro" id="IPR011010">
    <property type="entry name" value="DNA_brk_join_enz"/>
</dbReference>
<dbReference type="InterPro" id="IPR044068">
    <property type="entry name" value="CB"/>
</dbReference>
<keyword evidence="6 10" id="KW-0229">DNA integration</keyword>
<evidence type="ECO:0000256" key="8">
    <source>
        <dbReference type="ARBA" id="ARBA00023172"/>
    </source>
</evidence>
<evidence type="ECO:0000313" key="14">
    <source>
        <dbReference type="Proteomes" id="UP000199663"/>
    </source>
</evidence>
<dbReference type="InterPro" id="IPR011932">
    <property type="entry name" value="Recomb_XerD"/>
</dbReference>
<name>A0A1H3M5U1_9BACT</name>
<keyword evidence="7 10" id="KW-0238">DNA-binding</keyword>
<evidence type="ECO:0000259" key="11">
    <source>
        <dbReference type="PROSITE" id="PS51898"/>
    </source>
</evidence>
<accession>A0A1H3M5U1</accession>
<dbReference type="InterPro" id="IPR002104">
    <property type="entry name" value="Integrase_catalytic"/>
</dbReference>
<evidence type="ECO:0000256" key="7">
    <source>
        <dbReference type="ARBA" id="ARBA00023125"/>
    </source>
</evidence>
<dbReference type="HAMAP" id="MF_01808">
    <property type="entry name" value="Recomb_XerC_XerD"/>
    <property type="match status" value="1"/>
</dbReference>
<comment type="subunit">
    <text evidence="10">Forms a cyclic heterotetrameric complex composed of two molecules of XerC and two molecules of XerD.</text>
</comment>
<dbReference type="Gene3D" id="1.10.443.10">
    <property type="entry name" value="Intergrase catalytic core"/>
    <property type="match status" value="1"/>
</dbReference>
<comment type="similarity">
    <text evidence="2">Belongs to the 'phage' integrase family. XerD subfamily.</text>
</comment>
<dbReference type="Gene3D" id="1.10.150.130">
    <property type="match status" value="1"/>
</dbReference>
<dbReference type="NCBIfam" id="NF001399">
    <property type="entry name" value="PRK00283.1"/>
    <property type="match status" value="1"/>
</dbReference>
<keyword evidence="8 10" id="KW-0233">DNA recombination</keyword>
<dbReference type="PANTHER" id="PTHR30349:SF81">
    <property type="entry name" value="TYROSINE RECOMBINASE XERC"/>
    <property type="match status" value="1"/>
</dbReference>
<dbReference type="InterPro" id="IPR010998">
    <property type="entry name" value="Integrase_recombinase_N"/>
</dbReference>
<keyword evidence="3 10" id="KW-0963">Cytoplasm</keyword>
<feature type="active site" description="O-(3'-phospho-DNA)-tyrosine intermediate" evidence="10">
    <location>
        <position position="317"/>
    </location>
</feature>
<protein>
    <recommendedName>
        <fullName evidence="10">Tyrosine recombinase XerC</fullName>
    </recommendedName>
</protein>
<dbReference type="Pfam" id="PF00589">
    <property type="entry name" value="Phage_integrase"/>
    <property type="match status" value="1"/>
</dbReference>
<dbReference type="InterPro" id="IPR004107">
    <property type="entry name" value="Integrase_SAM-like_N"/>
</dbReference>
<dbReference type="EMBL" id="FNQC01000002">
    <property type="protein sequence ID" value="SDY71618.1"/>
    <property type="molecule type" value="Genomic_DNA"/>
</dbReference>
<dbReference type="InterPro" id="IPR023009">
    <property type="entry name" value="Tyrosine_recombinase_XerC/XerD"/>
</dbReference>
<organism evidence="13 14">
    <name type="scientific">Rhodonellum ikkaensis</name>
    <dbReference type="NCBI Taxonomy" id="336829"/>
    <lineage>
        <taxon>Bacteria</taxon>
        <taxon>Pseudomonadati</taxon>
        <taxon>Bacteroidota</taxon>
        <taxon>Cytophagia</taxon>
        <taxon>Cytophagales</taxon>
        <taxon>Cytophagaceae</taxon>
        <taxon>Rhodonellum</taxon>
    </lineage>
</organism>
<evidence type="ECO:0000256" key="10">
    <source>
        <dbReference type="HAMAP-Rule" id="MF_01808"/>
    </source>
</evidence>
<gene>
    <name evidence="10" type="primary">xerC</name>
    <name evidence="13" type="ORF">SAMN05444412_102345</name>
</gene>
<dbReference type="PROSITE" id="PS51900">
    <property type="entry name" value="CB"/>
    <property type="match status" value="1"/>
</dbReference>
<keyword evidence="5 10" id="KW-0159">Chromosome partition</keyword>
<dbReference type="Proteomes" id="UP000199663">
    <property type="component" value="Unassembled WGS sequence"/>
</dbReference>
<sequence>MPKQASSEKGFSRKFDPDIKIPPVRFSDSIAYLYRMASQWGNSIKKFQHYLRIERSLSKNSILAYLQDMEKLSRFMENSFPEVRPEEVKLQHLRYFVNGIAELEISEYSQARIISGIKAFYKYLMFEDLIHEDPAQLLEAPKLGRKLPDTLSFQEISQILDNVQTGVGEGQRNRAILEVLYSSGLRVSELVDLKIGNIYADIGFIRVIGKGNKERLVPIGSDALKYLKIYIEDSRQHPDPAKGHEQFVFLNRRGKKLSRVMIFLMIKKQVAEVGMNKNVSPHTFRHSFATHLIEGGADLRAVQEMLGHESITTTEIYTHLDRDYLRQVLVEFHPRK</sequence>
<dbReference type="NCBIfam" id="TIGR02225">
    <property type="entry name" value="recomb_XerD"/>
    <property type="match status" value="1"/>
</dbReference>
<evidence type="ECO:0000256" key="1">
    <source>
        <dbReference type="ARBA" id="ARBA00004496"/>
    </source>
</evidence>
<feature type="active site" evidence="10">
    <location>
        <position position="282"/>
    </location>
</feature>
<feature type="active site" evidence="10">
    <location>
        <position position="285"/>
    </location>
</feature>
<dbReference type="PANTHER" id="PTHR30349">
    <property type="entry name" value="PHAGE INTEGRASE-RELATED"/>
    <property type="match status" value="1"/>
</dbReference>
<keyword evidence="4 10" id="KW-0132">Cell division</keyword>
<dbReference type="PROSITE" id="PS51898">
    <property type="entry name" value="TYR_RECOMBINASE"/>
    <property type="match status" value="1"/>
</dbReference>
<evidence type="ECO:0000313" key="13">
    <source>
        <dbReference type="EMBL" id="SDY71618.1"/>
    </source>
</evidence>
<dbReference type="Pfam" id="PF02899">
    <property type="entry name" value="Phage_int_SAM_1"/>
    <property type="match status" value="1"/>
</dbReference>
<evidence type="ECO:0000256" key="6">
    <source>
        <dbReference type="ARBA" id="ARBA00022908"/>
    </source>
</evidence>
<evidence type="ECO:0000256" key="2">
    <source>
        <dbReference type="ARBA" id="ARBA00010450"/>
    </source>
</evidence>
<evidence type="ECO:0000256" key="3">
    <source>
        <dbReference type="ARBA" id="ARBA00022490"/>
    </source>
</evidence>
<proteinExistence type="inferred from homology"/>
<keyword evidence="14" id="KW-1185">Reference proteome</keyword>